<name>A0ACB8RBD4_9AGAM</name>
<gene>
    <name evidence="1" type="ORF">FA95DRAFT_1501742</name>
</gene>
<accession>A0ACB8RBD4</accession>
<comment type="caution">
    <text evidence="1">The sequence shown here is derived from an EMBL/GenBank/DDBJ whole genome shotgun (WGS) entry which is preliminary data.</text>
</comment>
<protein>
    <submittedName>
        <fullName evidence="1">Uncharacterized protein</fullName>
    </submittedName>
</protein>
<reference evidence="1" key="1">
    <citation type="submission" date="2021-02" db="EMBL/GenBank/DDBJ databases">
        <authorList>
            <consortium name="DOE Joint Genome Institute"/>
            <person name="Ahrendt S."/>
            <person name="Looney B.P."/>
            <person name="Miyauchi S."/>
            <person name="Morin E."/>
            <person name="Drula E."/>
            <person name="Courty P.E."/>
            <person name="Chicoki N."/>
            <person name="Fauchery L."/>
            <person name="Kohler A."/>
            <person name="Kuo A."/>
            <person name="Labutti K."/>
            <person name="Pangilinan J."/>
            <person name="Lipzen A."/>
            <person name="Riley R."/>
            <person name="Andreopoulos W."/>
            <person name="He G."/>
            <person name="Johnson J."/>
            <person name="Barry K.W."/>
            <person name="Grigoriev I.V."/>
            <person name="Nagy L."/>
            <person name="Hibbett D."/>
            <person name="Henrissat B."/>
            <person name="Matheny P.B."/>
            <person name="Labbe J."/>
            <person name="Martin F."/>
        </authorList>
    </citation>
    <scope>NUCLEOTIDE SEQUENCE</scope>
    <source>
        <strain evidence="1">FP105234-sp</strain>
    </source>
</reference>
<reference evidence="1" key="2">
    <citation type="journal article" date="2022" name="New Phytol.">
        <title>Evolutionary transition to the ectomycorrhizal habit in the genomes of a hyperdiverse lineage of mushroom-forming fungi.</title>
        <authorList>
            <person name="Looney B."/>
            <person name="Miyauchi S."/>
            <person name="Morin E."/>
            <person name="Drula E."/>
            <person name="Courty P.E."/>
            <person name="Kohler A."/>
            <person name="Kuo A."/>
            <person name="LaButti K."/>
            <person name="Pangilinan J."/>
            <person name="Lipzen A."/>
            <person name="Riley R."/>
            <person name="Andreopoulos W."/>
            <person name="He G."/>
            <person name="Johnson J."/>
            <person name="Nolan M."/>
            <person name="Tritt A."/>
            <person name="Barry K.W."/>
            <person name="Grigoriev I.V."/>
            <person name="Nagy L.G."/>
            <person name="Hibbett D."/>
            <person name="Henrissat B."/>
            <person name="Matheny P.B."/>
            <person name="Labbe J."/>
            <person name="Martin F.M."/>
        </authorList>
    </citation>
    <scope>NUCLEOTIDE SEQUENCE</scope>
    <source>
        <strain evidence="1">FP105234-sp</strain>
    </source>
</reference>
<proteinExistence type="predicted"/>
<evidence type="ECO:0000313" key="1">
    <source>
        <dbReference type="EMBL" id="KAI0041272.1"/>
    </source>
</evidence>
<sequence length="220" mass="24464">EAVFVMRGVVVAHDLPPITNRKQLPDRAHWAKQAVSIVGLGAPHFTRAAGAILGIHQRMSALFRDGDFKKWQADFRGDHVVISLTNRYITLKEQVDGQPAVPFPEHVDPLHILRDATARHGVHTEDNDVLYYVRDANGRYALYKEVDPAVFRAGQVVEVQFSFASVPLSGRTHIHQMILKMRSLALLDRGIQEVSPSNTCYCVMSLTGPGVRGLFAGGRY</sequence>
<dbReference type="Proteomes" id="UP000814033">
    <property type="component" value="Unassembled WGS sequence"/>
</dbReference>
<feature type="non-terminal residue" evidence="1">
    <location>
        <position position="1"/>
    </location>
</feature>
<dbReference type="EMBL" id="MU276133">
    <property type="protein sequence ID" value="KAI0041272.1"/>
    <property type="molecule type" value="Genomic_DNA"/>
</dbReference>
<evidence type="ECO:0000313" key="2">
    <source>
        <dbReference type="Proteomes" id="UP000814033"/>
    </source>
</evidence>
<organism evidence="1 2">
    <name type="scientific">Auriscalpium vulgare</name>
    <dbReference type="NCBI Taxonomy" id="40419"/>
    <lineage>
        <taxon>Eukaryota</taxon>
        <taxon>Fungi</taxon>
        <taxon>Dikarya</taxon>
        <taxon>Basidiomycota</taxon>
        <taxon>Agaricomycotina</taxon>
        <taxon>Agaricomycetes</taxon>
        <taxon>Russulales</taxon>
        <taxon>Auriscalpiaceae</taxon>
        <taxon>Auriscalpium</taxon>
    </lineage>
</organism>
<keyword evidence="2" id="KW-1185">Reference proteome</keyword>